<accession>A0A3P7IQ58</accession>
<sequence>MRNILDTVDFSISVSLCVSQLLFSVLRSVSSAADPTIVGSNSFGEFSGGAKSEDVIAI</sequence>
<evidence type="ECO:0000313" key="2">
    <source>
        <dbReference type="Proteomes" id="UP000270094"/>
    </source>
</evidence>
<evidence type="ECO:0000313" key="1">
    <source>
        <dbReference type="EMBL" id="VDM66527.1"/>
    </source>
</evidence>
<protein>
    <submittedName>
        <fullName evidence="1">Uncharacterized protein</fullName>
    </submittedName>
</protein>
<dbReference type="OrthoDB" id="5824579at2759"/>
<proteinExistence type="predicted"/>
<dbReference type="AlphaFoldDB" id="A0A3P7IQ58"/>
<reference evidence="1 2" key="1">
    <citation type="submission" date="2018-11" db="EMBL/GenBank/DDBJ databases">
        <authorList>
            <consortium name="Pathogen Informatics"/>
        </authorList>
    </citation>
    <scope>NUCLEOTIDE SEQUENCE [LARGE SCALE GENOMIC DNA]</scope>
</reference>
<gene>
    <name evidence="1" type="ORF">SVUK_LOCUS1525</name>
</gene>
<dbReference type="EMBL" id="UYYB01003041">
    <property type="protein sequence ID" value="VDM66527.1"/>
    <property type="molecule type" value="Genomic_DNA"/>
</dbReference>
<keyword evidence="2" id="KW-1185">Reference proteome</keyword>
<organism evidence="1 2">
    <name type="scientific">Strongylus vulgaris</name>
    <name type="common">Blood worm</name>
    <dbReference type="NCBI Taxonomy" id="40348"/>
    <lineage>
        <taxon>Eukaryota</taxon>
        <taxon>Metazoa</taxon>
        <taxon>Ecdysozoa</taxon>
        <taxon>Nematoda</taxon>
        <taxon>Chromadorea</taxon>
        <taxon>Rhabditida</taxon>
        <taxon>Rhabditina</taxon>
        <taxon>Rhabditomorpha</taxon>
        <taxon>Strongyloidea</taxon>
        <taxon>Strongylidae</taxon>
        <taxon>Strongylus</taxon>
    </lineage>
</organism>
<name>A0A3P7IQ58_STRVU</name>
<dbReference type="Proteomes" id="UP000270094">
    <property type="component" value="Unassembled WGS sequence"/>
</dbReference>